<protein>
    <submittedName>
        <fullName evidence="1">Uncharacterized protein</fullName>
    </submittedName>
</protein>
<organism evidence="1 2">
    <name type="scientific">Araneus ventricosus</name>
    <name type="common">Orbweaver spider</name>
    <name type="synonym">Epeira ventricosa</name>
    <dbReference type="NCBI Taxonomy" id="182803"/>
    <lineage>
        <taxon>Eukaryota</taxon>
        <taxon>Metazoa</taxon>
        <taxon>Ecdysozoa</taxon>
        <taxon>Arthropoda</taxon>
        <taxon>Chelicerata</taxon>
        <taxon>Arachnida</taxon>
        <taxon>Araneae</taxon>
        <taxon>Araneomorphae</taxon>
        <taxon>Entelegynae</taxon>
        <taxon>Araneoidea</taxon>
        <taxon>Araneidae</taxon>
        <taxon>Araneus</taxon>
    </lineage>
</organism>
<name>A0A4Y2WQJ3_ARAVE</name>
<reference evidence="1 2" key="1">
    <citation type="journal article" date="2019" name="Sci. Rep.">
        <title>Orb-weaving spider Araneus ventricosus genome elucidates the spidroin gene catalogue.</title>
        <authorList>
            <person name="Kono N."/>
            <person name="Nakamura H."/>
            <person name="Ohtoshi R."/>
            <person name="Moran D.A.P."/>
            <person name="Shinohara A."/>
            <person name="Yoshida Y."/>
            <person name="Fujiwara M."/>
            <person name="Mori M."/>
            <person name="Tomita M."/>
            <person name="Arakawa K."/>
        </authorList>
    </citation>
    <scope>NUCLEOTIDE SEQUENCE [LARGE SCALE GENOMIC DNA]</scope>
</reference>
<dbReference type="Proteomes" id="UP000499080">
    <property type="component" value="Unassembled WGS sequence"/>
</dbReference>
<accession>A0A4Y2WQJ3</accession>
<dbReference type="EMBL" id="BGPR01063212">
    <property type="protein sequence ID" value="GBO38472.1"/>
    <property type="molecule type" value="Genomic_DNA"/>
</dbReference>
<gene>
    <name evidence="1" type="ORF">AVEN_233714_1</name>
</gene>
<dbReference type="AlphaFoldDB" id="A0A4Y2WQJ3"/>
<sequence length="103" mass="11339">MPGIADKAEFPSHRILYECVPLAFEAKPPITMIVLTSFGRCQAVASDGYSDSDFSTRAIAAAVIQFNTDASAWRGDSIYDSPRCRLGKLPPDTRKWEVRVTAD</sequence>
<evidence type="ECO:0000313" key="2">
    <source>
        <dbReference type="Proteomes" id="UP000499080"/>
    </source>
</evidence>
<proteinExistence type="predicted"/>
<keyword evidence="2" id="KW-1185">Reference proteome</keyword>
<comment type="caution">
    <text evidence="1">The sequence shown here is derived from an EMBL/GenBank/DDBJ whole genome shotgun (WGS) entry which is preliminary data.</text>
</comment>
<evidence type="ECO:0000313" key="1">
    <source>
        <dbReference type="EMBL" id="GBO38472.1"/>
    </source>
</evidence>